<protein>
    <submittedName>
        <fullName evidence="1">Uncharacterized protein</fullName>
    </submittedName>
</protein>
<accession>A0A0F9SNU7</accession>
<dbReference type="AlphaFoldDB" id="A0A0F9SNU7"/>
<dbReference type="EMBL" id="LAZR01001818">
    <property type="protein sequence ID" value="KKN38586.1"/>
    <property type="molecule type" value="Genomic_DNA"/>
</dbReference>
<organism evidence="1">
    <name type="scientific">marine sediment metagenome</name>
    <dbReference type="NCBI Taxonomy" id="412755"/>
    <lineage>
        <taxon>unclassified sequences</taxon>
        <taxon>metagenomes</taxon>
        <taxon>ecological metagenomes</taxon>
    </lineage>
</organism>
<comment type="caution">
    <text evidence="1">The sequence shown here is derived from an EMBL/GenBank/DDBJ whole genome shotgun (WGS) entry which is preliminary data.</text>
</comment>
<evidence type="ECO:0000313" key="1">
    <source>
        <dbReference type="EMBL" id="KKN38586.1"/>
    </source>
</evidence>
<feature type="non-terminal residue" evidence="1">
    <location>
        <position position="49"/>
    </location>
</feature>
<proteinExistence type="predicted"/>
<name>A0A0F9SNU7_9ZZZZ</name>
<reference evidence="1" key="1">
    <citation type="journal article" date="2015" name="Nature">
        <title>Complex archaea that bridge the gap between prokaryotes and eukaryotes.</title>
        <authorList>
            <person name="Spang A."/>
            <person name="Saw J.H."/>
            <person name="Jorgensen S.L."/>
            <person name="Zaremba-Niedzwiedzka K."/>
            <person name="Martijn J."/>
            <person name="Lind A.E."/>
            <person name="van Eijk R."/>
            <person name="Schleper C."/>
            <person name="Guy L."/>
            <person name="Ettema T.J."/>
        </authorList>
    </citation>
    <scope>NUCLEOTIDE SEQUENCE</scope>
</reference>
<sequence length="49" mass="5752">MAIRQFLDGIEHHFEKGGRYERWYALYEAVDTIFYTPGSVTSTTSHVRD</sequence>
<gene>
    <name evidence="1" type="ORF">LCGC14_0751860</name>
</gene>